<keyword evidence="8" id="KW-0028">Amino-acid biosynthesis</keyword>
<dbReference type="GO" id="GO:0004783">
    <property type="term" value="F:sulfite reductase (NADPH) activity"/>
    <property type="evidence" value="ECO:0007669"/>
    <property type="project" value="UniProtKB-EC"/>
</dbReference>
<keyword evidence="3" id="KW-0285">Flavoprotein</keyword>
<dbReference type="Gene3D" id="3.40.50.360">
    <property type="match status" value="1"/>
</dbReference>
<dbReference type="PANTHER" id="PTHR19384:SF128">
    <property type="entry name" value="NADPH OXIDOREDUCTASE A"/>
    <property type="match status" value="1"/>
</dbReference>
<proteinExistence type="predicted"/>
<evidence type="ECO:0000256" key="3">
    <source>
        <dbReference type="ARBA" id="ARBA00022630"/>
    </source>
</evidence>
<dbReference type="SUPFAM" id="SSF63380">
    <property type="entry name" value="Riboflavin synthase domain-like"/>
    <property type="match status" value="1"/>
</dbReference>
<keyword evidence="5" id="KW-0274">FAD</keyword>
<keyword evidence="8" id="KW-0198">Cysteine biosynthesis</keyword>
<dbReference type="RefSeq" id="WP_409966604.1">
    <property type="nucleotide sequence ID" value="NZ_CP144143.1"/>
</dbReference>
<dbReference type="EC" id="1.8.1.2" evidence="11"/>
<keyword evidence="12" id="KW-1185">Reference proteome</keyword>
<dbReference type="InterPro" id="IPR017938">
    <property type="entry name" value="Riboflavin_synthase-like_b-brl"/>
</dbReference>
<name>A0ABZ2EIQ6_9BACT</name>
<dbReference type="Gene3D" id="2.40.30.10">
    <property type="entry name" value="Translation factors"/>
    <property type="match status" value="1"/>
</dbReference>
<comment type="cofactor">
    <cofactor evidence="1">
        <name>FMN</name>
        <dbReference type="ChEBI" id="CHEBI:58210"/>
    </cofactor>
</comment>
<dbReference type="Pfam" id="PF00175">
    <property type="entry name" value="NAD_binding_1"/>
    <property type="match status" value="1"/>
</dbReference>
<dbReference type="InterPro" id="IPR008254">
    <property type="entry name" value="Flavodoxin/NO_synth"/>
</dbReference>
<gene>
    <name evidence="11" type="primary">cysJ</name>
    <name evidence="11" type="ORF">PIECOFPK_00888</name>
</gene>
<dbReference type="InterPro" id="IPR001094">
    <property type="entry name" value="Flavdoxin-like"/>
</dbReference>
<dbReference type="InterPro" id="IPR001709">
    <property type="entry name" value="Flavoprot_Pyr_Nucl_cyt_Rdtase"/>
</dbReference>
<dbReference type="Pfam" id="PF00258">
    <property type="entry name" value="Flavodoxin_1"/>
    <property type="match status" value="1"/>
</dbReference>
<evidence type="ECO:0000256" key="8">
    <source>
        <dbReference type="ARBA" id="ARBA00023192"/>
    </source>
</evidence>
<evidence type="ECO:0000313" key="12">
    <source>
        <dbReference type="Proteomes" id="UP001321305"/>
    </source>
</evidence>
<dbReference type="InterPro" id="IPR001433">
    <property type="entry name" value="OxRdtase_FAD/NAD-bd"/>
</dbReference>
<dbReference type="PRINTS" id="PR00371">
    <property type="entry name" value="FPNCR"/>
</dbReference>
<protein>
    <submittedName>
        <fullName evidence="11">Sulfite reductase [NADPH] flavoprotein alpha-component</fullName>
        <ecNumber evidence="11">1.8.1.2</ecNumber>
    </submittedName>
</protein>
<dbReference type="PANTHER" id="PTHR19384">
    <property type="entry name" value="NITRIC OXIDE SYNTHASE-RELATED"/>
    <property type="match status" value="1"/>
</dbReference>
<evidence type="ECO:0000256" key="4">
    <source>
        <dbReference type="ARBA" id="ARBA00022643"/>
    </source>
</evidence>
<dbReference type="InterPro" id="IPR003097">
    <property type="entry name" value="CysJ-like_FAD-binding"/>
</dbReference>
<dbReference type="Gene3D" id="1.20.990.10">
    <property type="entry name" value="NADPH-cytochrome p450 Reductase, Chain A, domain 3"/>
    <property type="match status" value="1"/>
</dbReference>
<dbReference type="InterPro" id="IPR029039">
    <property type="entry name" value="Flavoprotein-like_sf"/>
</dbReference>
<evidence type="ECO:0000256" key="6">
    <source>
        <dbReference type="ARBA" id="ARBA00022857"/>
    </source>
</evidence>
<dbReference type="PRINTS" id="PR00369">
    <property type="entry name" value="FLAVODOXIN"/>
</dbReference>
<evidence type="ECO:0000256" key="7">
    <source>
        <dbReference type="ARBA" id="ARBA00023002"/>
    </source>
</evidence>
<evidence type="ECO:0000256" key="5">
    <source>
        <dbReference type="ARBA" id="ARBA00022827"/>
    </source>
</evidence>
<dbReference type="Proteomes" id="UP001321305">
    <property type="component" value="Chromosome"/>
</dbReference>
<dbReference type="PROSITE" id="PS50902">
    <property type="entry name" value="FLAVODOXIN_LIKE"/>
    <property type="match status" value="1"/>
</dbReference>
<dbReference type="Pfam" id="PF00667">
    <property type="entry name" value="FAD_binding_1"/>
    <property type="match status" value="1"/>
</dbReference>
<evidence type="ECO:0000259" key="10">
    <source>
        <dbReference type="PROSITE" id="PS51384"/>
    </source>
</evidence>
<dbReference type="InterPro" id="IPR039261">
    <property type="entry name" value="FNR_nucleotide-bd"/>
</dbReference>
<feature type="domain" description="FAD-binding FR-type" evidence="10">
    <location>
        <begin position="214"/>
        <end position="417"/>
    </location>
</feature>
<comment type="cofactor">
    <cofactor evidence="2">
        <name>FAD</name>
        <dbReference type="ChEBI" id="CHEBI:57692"/>
    </cofactor>
</comment>
<keyword evidence="6" id="KW-0521">NADP</keyword>
<evidence type="ECO:0000256" key="2">
    <source>
        <dbReference type="ARBA" id="ARBA00001974"/>
    </source>
</evidence>
<evidence type="ECO:0000313" key="11">
    <source>
        <dbReference type="EMBL" id="WWC83177.1"/>
    </source>
</evidence>
<organism evidence="11 12">
    <name type="scientific">Mycovorax composti</name>
    <dbReference type="NCBI Taxonomy" id="2962693"/>
    <lineage>
        <taxon>Bacteria</taxon>
        <taxon>Pseudomonadati</taxon>
        <taxon>Bacteroidota</taxon>
        <taxon>Chitinophagia</taxon>
        <taxon>Chitinophagales</taxon>
        <taxon>Chitinophagaceae</taxon>
        <taxon>Mycovorax</taxon>
    </lineage>
</organism>
<evidence type="ECO:0000256" key="1">
    <source>
        <dbReference type="ARBA" id="ARBA00001917"/>
    </source>
</evidence>
<dbReference type="InterPro" id="IPR017927">
    <property type="entry name" value="FAD-bd_FR_type"/>
</dbReference>
<feature type="domain" description="Flavodoxin-like" evidence="9">
    <location>
        <begin position="51"/>
        <end position="188"/>
    </location>
</feature>
<dbReference type="SUPFAM" id="SSF52218">
    <property type="entry name" value="Flavoproteins"/>
    <property type="match status" value="1"/>
</dbReference>
<dbReference type="PROSITE" id="PS51384">
    <property type="entry name" value="FAD_FR"/>
    <property type="match status" value="1"/>
</dbReference>
<dbReference type="EMBL" id="CP144143">
    <property type="protein sequence ID" value="WWC83177.1"/>
    <property type="molecule type" value="Genomic_DNA"/>
</dbReference>
<dbReference type="InterPro" id="IPR023173">
    <property type="entry name" value="NADPH_Cyt_P450_Rdtase_alpha"/>
</dbReference>
<reference evidence="12" key="1">
    <citation type="submission" date="2024-01" db="EMBL/GenBank/DDBJ databases">
        <title>Mycovorax composti gen. nov. sp. nov., a member of the family Chitinophagaceae isolated from button mushroom compost.</title>
        <authorList>
            <person name="Thai M."/>
            <person name="Bell T.L."/>
            <person name="Kertesz M.A."/>
        </authorList>
    </citation>
    <scope>NUCLEOTIDE SEQUENCE [LARGE SCALE GENOMIC DNA]</scope>
    <source>
        <strain evidence="12">C216</strain>
    </source>
</reference>
<evidence type="ECO:0000259" key="9">
    <source>
        <dbReference type="PROSITE" id="PS50902"/>
    </source>
</evidence>
<sequence length="567" mass="63615">MLSEDKLQKIKEFTATLSREELIWLNGYIAGQAGALQGAIAAAPAPLNKKITLVYGTETGNAKKLATQLAGIAKKKGVTVKLAGLDQYRLSDLTKEEYFFVVISTQGEGEPPLLAKKFYDHIHEALLDLKKMKFGVLALGDSSYAQFCKTGEDVDARLEALGGHRILPLKKCDVDYEEDALHWIENVIAALQTNVGSVPVIARPAVEDKKPAGKKIYKGTVVTNINLNDRGSNKETYHIEISTEEDIDYVPGDALGIIPPNNDKVVDEIIQLTGIDENKEIATAKVTASVRELLKKHLNIMYPLKSTIKQYAEITGHDVPQEARIGLLDLLKIYPVKDAAMFEEVIKILTSQAPRMYSISSSPSSHGLTEVHITVSKDEYYVGDEKRTGVCSEFFSTVPVGAEIEFFIQKQKHFRLPDPDKDVIMIGPGTGIAPFRSFIAERDAIGASGRNWLFFGEQHFLTDFLYQVEWQAYLQTGTLSRLDLAFSRDQEEKIYVQHRMKQKGAELYEWLQNGAYMYISGKREPTSKDVERALVEIFMEHGNKTQEEAEKYLHQLAEEGRWEKDVY</sequence>
<accession>A0ABZ2EIQ6</accession>
<dbReference type="Gene3D" id="3.40.50.80">
    <property type="entry name" value="Nucleotide-binding domain of ferredoxin-NADP reductase (FNR) module"/>
    <property type="match status" value="1"/>
</dbReference>
<keyword evidence="4" id="KW-0288">FMN</keyword>
<keyword evidence="7 11" id="KW-0560">Oxidoreductase</keyword>
<dbReference type="SUPFAM" id="SSF52343">
    <property type="entry name" value="Ferredoxin reductase-like, C-terminal NADP-linked domain"/>
    <property type="match status" value="1"/>
</dbReference>